<dbReference type="PANTHER" id="PTHR23518:SF2">
    <property type="entry name" value="MAJOR FACILITATOR SUPERFAMILY TRANSPORTER"/>
    <property type="match status" value="1"/>
</dbReference>
<dbReference type="Proteomes" id="UP001291306">
    <property type="component" value="Unassembled WGS sequence"/>
</dbReference>
<evidence type="ECO:0000256" key="5">
    <source>
        <dbReference type="ARBA" id="ARBA00023136"/>
    </source>
</evidence>
<dbReference type="EMBL" id="WNVG01000065">
    <property type="protein sequence ID" value="MDZ5033800.1"/>
    <property type="molecule type" value="Genomic_DNA"/>
</dbReference>
<evidence type="ECO:0000256" key="3">
    <source>
        <dbReference type="ARBA" id="ARBA00022692"/>
    </source>
</evidence>
<feature type="transmembrane region" description="Helical" evidence="6">
    <location>
        <begin position="121"/>
        <end position="144"/>
    </location>
</feature>
<reference evidence="9" key="1">
    <citation type="submission" date="2019-11" db="EMBL/GenBank/DDBJ databases">
        <title>Characterization of Clostridium perfringens isolates from swine manure treated agricultural soils.</title>
        <authorList>
            <person name="Wushke S.T."/>
        </authorList>
    </citation>
    <scope>NUCLEOTIDE SEQUENCE</scope>
    <source>
        <strain evidence="9">X15</strain>
        <strain evidence="8">X26</strain>
    </source>
</reference>
<dbReference type="Gene3D" id="1.20.1250.20">
    <property type="entry name" value="MFS general substrate transporter like domains"/>
    <property type="match status" value="1"/>
</dbReference>
<feature type="transmembrane region" description="Helical" evidence="6">
    <location>
        <begin position="338"/>
        <end position="358"/>
    </location>
</feature>
<gene>
    <name evidence="8" type="ORF">GNF79_09600</name>
    <name evidence="9" type="ORF">GNF81_13595</name>
</gene>
<evidence type="ECO:0000259" key="7">
    <source>
        <dbReference type="PROSITE" id="PS50850"/>
    </source>
</evidence>
<dbReference type="EMBL" id="WNVC01000030">
    <property type="protein sequence ID" value="MDZ4999352.1"/>
    <property type="molecule type" value="Genomic_DNA"/>
</dbReference>
<evidence type="ECO:0000313" key="10">
    <source>
        <dbReference type="Proteomes" id="UP001289066"/>
    </source>
</evidence>
<keyword evidence="4 6" id="KW-1133">Transmembrane helix</keyword>
<evidence type="ECO:0000256" key="6">
    <source>
        <dbReference type="SAM" id="Phobius"/>
    </source>
</evidence>
<keyword evidence="5 6" id="KW-0472">Membrane</keyword>
<keyword evidence="2" id="KW-0813">Transport</keyword>
<feature type="domain" description="Major facilitator superfamily (MFS) profile" evidence="7">
    <location>
        <begin position="1"/>
        <end position="423"/>
    </location>
</feature>
<dbReference type="Proteomes" id="UP001289066">
    <property type="component" value="Unassembled WGS sequence"/>
</dbReference>
<feature type="transmembrane region" description="Helical" evidence="6">
    <location>
        <begin position="399"/>
        <end position="417"/>
    </location>
</feature>
<organism evidence="9 10">
    <name type="scientific">Clostridium perfringens</name>
    <dbReference type="NCBI Taxonomy" id="1502"/>
    <lineage>
        <taxon>Bacteria</taxon>
        <taxon>Bacillati</taxon>
        <taxon>Bacillota</taxon>
        <taxon>Clostridia</taxon>
        <taxon>Eubacteriales</taxon>
        <taxon>Clostridiaceae</taxon>
        <taxon>Clostridium</taxon>
    </lineage>
</organism>
<evidence type="ECO:0000256" key="4">
    <source>
        <dbReference type="ARBA" id="ARBA00022989"/>
    </source>
</evidence>
<dbReference type="GO" id="GO:0005886">
    <property type="term" value="C:plasma membrane"/>
    <property type="evidence" value="ECO:0007669"/>
    <property type="project" value="UniProtKB-SubCell"/>
</dbReference>
<name>A0AAW9J2Z5_CLOPF</name>
<evidence type="ECO:0000313" key="8">
    <source>
        <dbReference type="EMBL" id="MDZ4999352.1"/>
    </source>
</evidence>
<dbReference type="PROSITE" id="PS50850">
    <property type="entry name" value="MFS"/>
    <property type="match status" value="1"/>
</dbReference>
<evidence type="ECO:0000256" key="2">
    <source>
        <dbReference type="ARBA" id="ARBA00022448"/>
    </source>
</evidence>
<keyword evidence="3 6" id="KW-0812">Transmembrane</keyword>
<comment type="subcellular location">
    <subcellularLocation>
        <location evidence="1">Cell membrane</location>
        <topology evidence="1">Multi-pass membrane protein</topology>
    </subcellularLocation>
</comment>
<dbReference type="AlphaFoldDB" id="A0AAW9J2Z5"/>
<comment type="caution">
    <text evidence="9">The sequence shown here is derived from an EMBL/GenBank/DDBJ whole genome shotgun (WGS) entry which is preliminary data.</text>
</comment>
<feature type="transmembrane region" description="Helical" evidence="6">
    <location>
        <begin position="156"/>
        <end position="177"/>
    </location>
</feature>
<feature type="transmembrane region" description="Helical" evidence="6">
    <location>
        <begin position="250"/>
        <end position="272"/>
    </location>
</feature>
<evidence type="ECO:0000313" key="9">
    <source>
        <dbReference type="EMBL" id="MDZ5033800.1"/>
    </source>
</evidence>
<proteinExistence type="predicted"/>
<dbReference type="PANTHER" id="PTHR23518">
    <property type="entry name" value="C-METHYLTRANSFERASE"/>
    <property type="match status" value="1"/>
</dbReference>
<feature type="transmembrane region" description="Helical" evidence="6">
    <location>
        <begin position="314"/>
        <end position="332"/>
    </location>
</feature>
<dbReference type="Pfam" id="PF07690">
    <property type="entry name" value="MFS_1"/>
    <property type="match status" value="1"/>
</dbReference>
<feature type="transmembrane region" description="Helical" evidence="6">
    <location>
        <begin position="67"/>
        <end position="85"/>
    </location>
</feature>
<feature type="transmembrane region" description="Helical" evidence="6">
    <location>
        <begin position="284"/>
        <end position="302"/>
    </location>
</feature>
<dbReference type="InterPro" id="IPR011701">
    <property type="entry name" value="MFS"/>
</dbReference>
<accession>A0AAW9J2Z5</accession>
<feature type="transmembrane region" description="Helical" evidence="6">
    <location>
        <begin position="370"/>
        <end position="393"/>
    </location>
</feature>
<protein>
    <submittedName>
        <fullName evidence="9">MFS transporter</fullName>
    </submittedName>
</protein>
<feature type="transmembrane region" description="Helical" evidence="6">
    <location>
        <begin position="183"/>
        <end position="204"/>
    </location>
</feature>
<dbReference type="GO" id="GO:0022857">
    <property type="term" value="F:transmembrane transporter activity"/>
    <property type="evidence" value="ECO:0007669"/>
    <property type="project" value="InterPro"/>
</dbReference>
<feature type="transmembrane region" description="Helical" evidence="6">
    <location>
        <begin position="97"/>
        <end position="115"/>
    </location>
</feature>
<sequence length="426" mass="49144">MSLLFYIRRSFMNKYIEKYIQFFKHENYNISLIIKINILFLLFFMSYDSMTVTIPLYITNLKVGVSYYGTIMAITLIIRGLIAIPISHLEISNKFKILNFVMLINLLTLIILMLVENFILTFLGFIVFLSSVSVLNVIVNPILASISPKDNYGISFGIRDIFLFSGSAIGLFITGIIKKFSDYQNIFLFNLILLIFIIILIFIIKRDFENLNFYKEKSKSLNENNSSKQNLNIKEKLKKNLSFIKNDKNFIYYCIVCSLLTIATTGLTYIPLIAKEYNISEQNIYNTMSTSLIISALLSILGGKIIDKNNKKKVYLLYIFMLFVSYICLGLNNKALFLLGMFIYSLTVALDNISQVYFFSIFENNVADKYFGIISSLTLIIGSISRQISGYIWDINFNYIIQISTLLMFITLIISYFKLNEIKENG</sequence>
<dbReference type="InterPro" id="IPR020846">
    <property type="entry name" value="MFS_dom"/>
</dbReference>
<feature type="transmembrane region" description="Helical" evidence="6">
    <location>
        <begin position="28"/>
        <end position="47"/>
    </location>
</feature>
<evidence type="ECO:0000256" key="1">
    <source>
        <dbReference type="ARBA" id="ARBA00004651"/>
    </source>
</evidence>
<dbReference type="CDD" id="cd06174">
    <property type="entry name" value="MFS"/>
    <property type="match status" value="1"/>
</dbReference>
<dbReference type="InterPro" id="IPR036259">
    <property type="entry name" value="MFS_trans_sf"/>
</dbReference>
<dbReference type="SUPFAM" id="SSF103473">
    <property type="entry name" value="MFS general substrate transporter"/>
    <property type="match status" value="1"/>
</dbReference>
<dbReference type="RefSeq" id="WP_322391534.1">
    <property type="nucleotide sequence ID" value="NZ_CATNXD010000020.1"/>
</dbReference>